<proteinExistence type="predicted"/>
<dbReference type="AlphaFoldDB" id="A0A1Y3BDJ6"/>
<name>A0A1Y3BDJ6_EURMA</name>
<reference evidence="1 2" key="1">
    <citation type="submission" date="2017-03" db="EMBL/GenBank/DDBJ databases">
        <title>Genome Survey of Euroglyphus maynei.</title>
        <authorList>
            <person name="Arlian L.G."/>
            <person name="Morgan M.S."/>
            <person name="Rider S.D."/>
        </authorList>
    </citation>
    <scope>NUCLEOTIDE SEQUENCE [LARGE SCALE GENOMIC DNA]</scope>
    <source>
        <strain evidence="1">Arlian Lab</strain>
        <tissue evidence="1">Whole body</tissue>
    </source>
</reference>
<evidence type="ECO:0000313" key="1">
    <source>
        <dbReference type="EMBL" id="OTF78979.1"/>
    </source>
</evidence>
<keyword evidence="2" id="KW-1185">Reference proteome</keyword>
<sequence>MDVVGHLNHSKNVYDNIQIIISNVIVYNVWKIRKQY</sequence>
<protein>
    <submittedName>
        <fullName evidence="1">Uncharacterized protein</fullName>
    </submittedName>
</protein>
<accession>A0A1Y3BDJ6</accession>
<evidence type="ECO:0000313" key="2">
    <source>
        <dbReference type="Proteomes" id="UP000194236"/>
    </source>
</evidence>
<dbReference type="Proteomes" id="UP000194236">
    <property type="component" value="Unassembled WGS sequence"/>
</dbReference>
<dbReference type="EMBL" id="MUJZ01025465">
    <property type="protein sequence ID" value="OTF78979.1"/>
    <property type="molecule type" value="Genomic_DNA"/>
</dbReference>
<comment type="caution">
    <text evidence="1">The sequence shown here is derived from an EMBL/GenBank/DDBJ whole genome shotgun (WGS) entry which is preliminary data.</text>
</comment>
<organism evidence="1 2">
    <name type="scientific">Euroglyphus maynei</name>
    <name type="common">Mayne's house dust mite</name>
    <dbReference type="NCBI Taxonomy" id="6958"/>
    <lineage>
        <taxon>Eukaryota</taxon>
        <taxon>Metazoa</taxon>
        <taxon>Ecdysozoa</taxon>
        <taxon>Arthropoda</taxon>
        <taxon>Chelicerata</taxon>
        <taxon>Arachnida</taxon>
        <taxon>Acari</taxon>
        <taxon>Acariformes</taxon>
        <taxon>Sarcoptiformes</taxon>
        <taxon>Astigmata</taxon>
        <taxon>Psoroptidia</taxon>
        <taxon>Analgoidea</taxon>
        <taxon>Pyroglyphidae</taxon>
        <taxon>Pyroglyphinae</taxon>
        <taxon>Euroglyphus</taxon>
    </lineage>
</organism>
<gene>
    <name evidence="1" type="ORF">BLA29_015354</name>
</gene>